<comment type="caution">
    <text evidence="9">The sequence shown here is derived from an EMBL/GenBank/DDBJ whole genome shotgun (WGS) entry which is preliminary data.</text>
</comment>
<dbReference type="PANTHER" id="PTHR10071:SF281">
    <property type="entry name" value="BOX A-BINDING FACTOR-RELATED"/>
    <property type="match status" value="1"/>
</dbReference>
<keyword evidence="2" id="KW-0479">Metal-binding</keyword>
<protein>
    <recommendedName>
        <fullName evidence="8">GATA-type domain-containing protein</fullName>
    </recommendedName>
</protein>
<evidence type="ECO:0000256" key="6">
    <source>
        <dbReference type="PROSITE-ProRule" id="PRU00094"/>
    </source>
</evidence>
<feature type="compositionally biased region" description="Low complexity" evidence="7">
    <location>
        <begin position="144"/>
        <end position="168"/>
    </location>
</feature>
<feature type="region of interest" description="Disordered" evidence="7">
    <location>
        <begin position="144"/>
        <end position="173"/>
    </location>
</feature>
<dbReference type="PANTHER" id="PTHR10071">
    <property type="entry name" value="TRANSCRIPTION FACTOR GATA FAMILY MEMBER"/>
    <property type="match status" value="1"/>
</dbReference>
<dbReference type="GO" id="GO:0000122">
    <property type="term" value="P:negative regulation of transcription by RNA polymerase II"/>
    <property type="evidence" value="ECO:0007669"/>
    <property type="project" value="TreeGrafter"/>
</dbReference>
<dbReference type="GO" id="GO:0045944">
    <property type="term" value="P:positive regulation of transcription by RNA polymerase II"/>
    <property type="evidence" value="ECO:0007669"/>
    <property type="project" value="TreeGrafter"/>
</dbReference>
<keyword evidence="3 6" id="KW-0863">Zinc-finger</keyword>
<dbReference type="SUPFAM" id="SSF57716">
    <property type="entry name" value="Glucocorticoid receptor-like (DNA-binding domain)"/>
    <property type="match status" value="1"/>
</dbReference>
<comment type="subcellular location">
    <subcellularLocation>
        <location evidence="1">Nucleus</location>
    </subcellularLocation>
</comment>
<evidence type="ECO:0000259" key="8">
    <source>
        <dbReference type="PROSITE" id="PS50114"/>
    </source>
</evidence>
<dbReference type="PROSITE" id="PS50114">
    <property type="entry name" value="GATA_ZN_FINGER_2"/>
    <property type="match status" value="1"/>
</dbReference>
<feature type="compositionally biased region" description="Basic residues" evidence="7">
    <location>
        <begin position="278"/>
        <end position="295"/>
    </location>
</feature>
<dbReference type="GO" id="GO:0000978">
    <property type="term" value="F:RNA polymerase II cis-regulatory region sequence-specific DNA binding"/>
    <property type="evidence" value="ECO:0007669"/>
    <property type="project" value="TreeGrafter"/>
</dbReference>
<evidence type="ECO:0000256" key="4">
    <source>
        <dbReference type="ARBA" id="ARBA00022833"/>
    </source>
</evidence>
<keyword evidence="4" id="KW-0862">Zinc</keyword>
<feature type="region of interest" description="Disordered" evidence="7">
    <location>
        <begin position="270"/>
        <end position="295"/>
    </location>
</feature>
<keyword evidence="10" id="KW-1185">Reference proteome</keyword>
<reference evidence="9 10" key="1">
    <citation type="journal article" date="2019" name="Sci. Rep.">
        <title>Comparative genomics of chytrid fungi reveal insights into the obligate biotrophic and pathogenic lifestyle of Synchytrium endobioticum.</title>
        <authorList>
            <person name="van de Vossenberg B.T.L.H."/>
            <person name="Warris S."/>
            <person name="Nguyen H.D.T."/>
            <person name="van Gent-Pelzer M.P.E."/>
            <person name="Joly D.L."/>
            <person name="van de Geest H.C."/>
            <person name="Bonants P.J.M."/>
            <person name="Smith D.S."/>
            <person name="Levesque C.A."/>
            <person name="van der Lee T.A.J."/>
        </authorList>
    </citation>
    <scope>NUCLEOTIDE SEQUENCE [LARGE SCALE GENOMIC DNA]</scope>
    <source>
        <strain evidence="9 10">CBS 675.73</strain>
    </source>
</reference>
<dbReference type="CDD" id="cd00202">
    <property type="entry name" value="ZnF_GATA"/>
    <property type="match status" value="1"/>
</dbReference>
<keyword evidence="5" id="KW-0539">Nucleus</keyword>
<dbReference type="InterPro" id="IPR013088">
    <property type="entry name" value="Znf_NHR/GATA"/>
</dbReference>
<dbReference type="GO" id="GO:0005634">
    <property type="term" value="C:nucleus"/>
    <property type="evidence" value="ECO:0007669"/>
    <property type="project" value="UniProtKB-SubCell"/>
</dbReference>
<evidence type="ECO:0000256" key="2">
    <source>
        <dbReference type="ARBA" id="ARBA00022723"/>
    </source>
</evidence>
<dbReference type="InterPro" id="IPR039355">
    <property type="entry name" value="Transcription_factor_GATA"/>
</dbReference>
<evidence type="ECO:0000256" key="5">
    <source>
        <dbReference type="ARBA" id="ARBA00023242"/>
    </source>
</evidence>
<dbReference type="SMART" id="SM00401">
    <property type="entry name" value="ZnF_GATA"/>
    <property type="match status" value="1"/>
</dbReference>
<feature type="domain" description="GATA-type" evidence="8">
    <location>
        <begin position="229"/>
        <end position="282"/>
    </location>
</feature>
<evidence type="ECO:0000256" key="3">
    <source>
        <dbReference type="ARBA" id="ARBA00022771"/>
    </source>
</evidence>
<name>A0A507E835_9FUNG</name>
<dbReference type="AlphaFoldDB" id="A0A507E835"/>
<evidence type="ECO:0000256" key="7">
    <source>
        <dbReference type="SAM" id="MobiDB-lite"/>
    </source>
</evidence>
<dbReference type="EMBL" id="QEAP01000719">
    <property type="protein sequence ID" value="TPX59288.1"/>
    <property type="molecule type" value="Genomic_DNA"/>
</dbReference>
<gene>
    <name evidence="9" type="ORF">CcCBS67573_g09100</name>
</gene>
<proteinExistence type="predicted"/>
<dbReference type="OrthoDB" id="5597699at2759"/>
<evidence type="ECO:0000256" key="1">
    <source>
        <dbReference type="ARBA" id="ARBA00004123"/>
    </source>
</evidence>
<sequence>MTRLPGVEHLLAGVLPSKEQSQSQREPSQPMQVCAISNDRSNGHARRTVTVSPPMRTSHLESNSTASHQQQPMYVVSSIPSSDSKLYPQHGAAVAVATPRVVGVVEISDIPSPPEIHPRASRFMRCAPPPPLCVGNNGHLFDSSSSNADQHSHSRTASICSRSSTRSSPLQQQPPIPAFPAFFENPAAAAFNPDPSDHARFFVSIPSPYSVPTTTTTAPIRVAPGPVYPGEEMICFNCRTTETTLWRRDEMQKLVCNACRLYSKLHGVPRPPSLRKEGIRRRNRVPSKGKRGSVE</sequence>
<dbReference type="STRING" id="246404.A0A507E835"/>
<feature type="compositionally biased region" description="Polar residues" evidence="7">
    <location>
        <begin position="60"/>
        <end position="71"/>
    </location>
</feature>
<dbReference type="Gene3D" id="3.30.50.10">
    <property type="entry name" value="Erythroid Transcription Factor GATA-1, subunit A"/>
    <property type="match status" value="1"/>
</dbReference>
<dbReference type="Pfam" id="PF00320">
    <property type="entry name" value="GATA"/>
    <property type="match status" value="1"/>
</dbReference>
<evidence type="ECO:0000313" key="10">
    <source>
        <dbReference type="Proteomes" id="UP000320333"/>
    </source>
</evidence>
<organism evidence="9 10">
    <name type="scientific">Chytriomyces confervae</name>
    <dbReference type="NCBI Taxonomy" id="246404"/>
    <lineage>
        <taxon>Eukaryota</taxon>
        <taxon>Fungi</taxon>
        <taxon>Fungi incertae sedis</taxon>
        <taxon>Chytridiomycota</taxon>
        <taxon>Chytridiomycota incertae sedis</taxon>
        <taxon>Chytridiomycetes</taxon>
        <taxon>Chytridiales</taxon>
        <taxon>Chytriomycetaceae</taxon>
        <taxon>Chytriomyces</taxon>
    </lineage>
</organism>
<dbReference type="PRINTS" id="PR00619">
    <property type="entry name" value="GATAZNFINGER"/>
</dbReference>
<dbReference type="GO" id="GO:0008270">
    <property type="term" value="F:zinc ion binding"/>
    <property type="evidence" value="ECO:0007669"/>
    <property type="project" value="UniProtKB-KW"/>
</dbReference>
<evidence type="ECO:0000313" key="9">
    <source>
        <dbReference type="EMBL" id="TPX59288.1"/>
    </source>
</evidence>
<dbReference type="InterPro" id="IPR000679">
    <property type="entry name" value="Znf_GATA"/>
</dbReference>
<dbReference type="GO" id="GO:0000981">
    <property type="term" value="F:DNA-binding transcription factor activity, RNA polymerase II-specific"/>
    <property type="evidence" value="ECO:0007669"/>
    <property type="project" value="TreeGrafter"/>
</dbReference>
<dbReference type="Proteomes" id="UP000320333">
    <property type="component" value="Unassembled WGS sequence"/>
</dbReference>
<accession>A0A507E835</accession>
<feature type="region of interest" description="Disordered" evidence="7">
    <location>
        <begin position="39"/>
        <end position="71"/>
    </location>
</feature>